<feature type="region of interest" description="Disordered" evidence="1">
    <location>
        <begin position="126"/>
        <end position="147"/>
    </location>
</feature>
<dbReference type="EMBL" id="JAVRQU010000014">
    <property type="protein sequence ID" value="KAK5695533.1"/>
    <property type="molecule type" value="Genomic_DNA"/>
</dbReference>
<feature type="compositionally biased region" description="Basic and acidic residues" evidence="1">
    <location>
        <begin position="1206"/>
        <end position="1217"/>
    </location>
</feature>
<feature type="compositionally biased region" description="Polar residues" evidence="1">
    <location>
        <begin position="1360"/>
        <end position="1369"/>
    </location>
</feature>
<feature type="compositionally biased region" description="Low complexity" evidence="1">
    <location>
        <begin position="2154"/>
        <end position="2164"/>
    </location>
</feature>
<feature type="region of interest" description="Disordered" evidence="1">
    <location>
        <begin position="1878"/>
        <end position="2251"/>
    </location>
</feature>
<dbReference type="PANTHER" id="PTHR48125:SF10">
    <property type="entry name" value="OS12G0136300 PROTEIN"/>
    <property type="match status" value="1"/>
</dbReference>
<feature type="compositionally biased region" description="Basic and acidic residues" evidence="1">
    <location>
        <begin position="828"/>
        <end position="839"/>
    </location>
</feature>
<feature type="compositionally biased region" description="Acidic residues" evidence="1">
    <location>
        <begin position="2241"/>
        <end position="2251"/>
    </location>
</feature>
<feature type="compositionally biased region" description="Polar residues" evidence="1">
    <location>
        <begin position="1408"/>
        <end position="1441"/>
    </location>
</feature>
<feature type="compositionally biased region" description="Low complexity" evidence="1">
    <location>
        <begin position="2124"/>
        <end position="2138"/>
    </location>
</feature>
<feature type="region of interest" description="Disordered" evidence="1">
    <location>
        <begin position="701"/>
        <end position="1091"/>
    </location>
</feature>
<feature type="region of interest" description="Disordered" evidence="1">
    <location>
        <begin position="1"/>
        <end position="50"/>
    </location>
</feature>
<accession>A0AAN7ZYM6</accession>
<dbReference type="Proteomes" id="UP001310594">
    <property type="component" value="Unassembled WGS sequence"/>
</dbReference>
<evidence type="ECO:0000256" key="1">
    <source>
        <dbReference type="SAM" id="MobiDB-lite"/>
    </source>
</evidence>
<feature type="compositionally biased region" description="Low complexity" evidence="1">
    <location>
        <begin position="2000"/>
        <end position="2024"/>
    </location>
</feature>
<feature type="compositionally biased region" description="Basic and acidic residues" evidence="1">
    <location>
        <begin position="875"/>
        <end position="886"/>
    </location>
</feature>
<feature type="compositionally biased region" description="Polar residues" evidence="1">
    <location>
        <begin position="1276"/>
        <end position="1314"/>
    </location>
</feature>
<organism evidence="2 3">
    <name type="scientific">Elasticomyces elasticus</name>
    <dbReference type="NCBI Taxonomy" id="574655"/>
    <lineage>
        <taxon>Eukaryota</taxon>
        <taxon>Fungi</taxon>
        <taxon>Dikarya</taxon>
        <taxon>Ascomycota</taxon>
        <taxon>Pezizomycotina</taxon>
        <taxon>Dothideomycetes</taxon>
        <taxon>Dothideomycetidae</taxon>
        <taxon>Mycosphaerellales</taxon>
        <taxon>Teratosphaeriaceae</taxon>
        <taxon>Elasticomyces</taxon>
    </lineage>
</organism>
<evidence type="ECO:0000313" key="2">
    <source>
        <dbReference type="EMBL" id="KAK5695533.1"/>
    </source>
</evidence>
<feature type="compositionally biased region" description="Pro residues" evidence="1">
    <location>
        <begin position="189"/>
        <end position="199"/>
    </location>
</feature>
<feature type="compositionally biased region" description="Polar residues" evidence="1">
    <location>
        <begin position="1522"/>
        <end position="1536"/>
    </location>
</feature>
<feature type="compositionally biased region" description="Basic and acidic residues" evidence="1">
    <location>
        <begin position="1637"/>
        <end position="1650"/>
    </location>
</feature>
<feature type="region of interest" description="Disordered" evidence="1">
    <location>
        <begin position="1512"/>
        <end position="1766"/>
    </location>
</feature>
<feature type="compositionally biased region" description="Basic and acidic residues" evidence="1">
    <location>
        <begin position="974"/>
        <end position="987"/>
    </location>
</feature>
<feature type="compositionally biased region" description="Basic and acidic residues" evidence="1">
    <location>
        <begin position="908"/>
        <end position="923"/>
    </location>
</feature>
<feature type="compositionally biased region" description="Polar residues" evidence="1">
    <location>
        <begin position="1376"/>
        <end position="1388"/>
    </location>
</feature>
<feature type="compositionally biased region" description="Basic and acidic residues" evidence="1">
    <location>
        <begin position="1938"/>
        <end position="1973"/>
    </location>
</feature>
<feature type="compositionally biased region" description="Acidic residues" evidence="1">
    <location>
        <begin position="429"/>
        <end position="442"/>
    </location>
</feature>
<feature type="compositionally biased region" description="Low complexity" evidence="1">
    <location>
        <begin position="2178"/>
        <end position="2201"/>
    </location>
</feature>
<feature type="compositionally biased region" description="Acidic residues" evidence="1">
    <location>
        <begin position="715"/>
        <end position="737"/>
    </location>
</feature>
<evidence type="ECO:0000313" key="3">
    <source>
        <dbReference type="Proteomes" id="UP001310594"/>
    </source>
</evidence>
<feature type="region of interest" description="Disordered" evidence="1">
    <location>
        <begin position="1152"/>
        <end position="1463"/>
    </location>
</feature>
<dbReference type="PANTHER" id="PTHR48125">
    <property type="entry name" value="LP07818P1"/>
    <property type="match status" value="1"/>
</dbReference>
<protein>
    <submittedName>
        <fullName evidence="2">Uncharacterized protein</fullName>
    </submittedName>
</protein>
<dbReference type="CDD" id="cd22249">
    <property type="entry name" value="UDM1_RNF168_RNF169-like"/>
    <property type="match status" value="1"/>
</dbReference>
<feature type="compositionally biased region" description="Acidic residues" evidence="1">
    <location>
        <begin position="1989"/>
        <end position="1999"/>
    </location>
</feature>
<feature type="compositionally biased region" description="Basic and acidic residues" evidence="1">
    <location>
        <begin position="1878"/>
        <end position="1894"/>
    </location>
</feature>
<feature type="compositionally biased region" description="Basic and acidic residues" evidence="1">
    <location>
        <begin position="126"/>
        <end position="141"/>
    </location>
</feature>
<gene>
    <name evidence="2" type="ORF">LTR97_009043</name>
</gene>
<feature type="compositionally biased region" description="Basic and acidic residues" evidence="1">
    <location>
        <begin position="781"/>
        <end position="803"/>
    </location>
</feature>
<feature type="compositionally biased region" description="Basic and acidic residues" evidence="1">
    <location>
        <begin position="1568"/>
        <end position="1578"/>
    </location>
</feature>
<feature type="compositionally biased region" description="Polar residues" evidence="1">
    <location>
        <begin position="1053"/>
        <end position="1071"/>
    </location>
</feature>
<reference evidence="2" key="1">
    <citation type="submission" date="2023-08" db="EMBL/GenBank/DDBJ databases">
        <title>Black Yeasts Isolated from many extreme environments.</title>
        <authorList>
            <person name="Coleine C."/>
            <person name="Stajich J.E."/>
            <person name="Selbmann L."/>
        </authorList>
    </citation>
    <scope>NUCLEOTIDE SEQUENCE</scope>
    <source>
        <strain evidence="2">CCFEE 5810</strain>
    </source>
</reference>
<feature type="compositionally biased region" description="Polar residues" evidence="1">
    <location>
        <begin position="1253"/>
        <end position="1268"/>
    </location>
</feature>
<feature type="compositionally biased region" description="Acidic residues" evidence="1">
    <location>
        <begin position="758"/>
        <end position="768"/>
    </location>
</feature>
<sequence length="2251" mass="246662">MAFTPRGPMTENFWLPPPSLQGSAHDPLPQDLVPGHEDQRPDLRRPREGTRALNVVVGDSTNQPKKCDTRRKLKDAVTSLNNRPRSLSPSLRAYENEGVGIGRGTARMDGIERRWDEWEKDRETPYLPWGERHPDGSRDRLAAGGSQAEMVDANTTEISRDGKDSDPGFWGTIRKALAQVIDDMTVPFPGSPPPPPTLPTSPSSSQKLAGPSLAQSFTQALDDMSFASPGELVTDEFGEGGRISPLMLSEGVEGRRGGEEEDGFLLFECVERGWEGIAGEEQDYVQAAPFMGDSELQEVAMVDQQDDEHFDPLKDSLLSGPTAHHLVCIDHGTSWHADSQTVIGLGNGIDSCMLHSAEARQIAEQDLLEITLATTPTIHLWDPTAELSPGCRIGKVYTAVTGDVDRMLLPAFGERHDSTTFEFDGHDSEWEDESASESDEEPREGSGSYRKLLGEFRTAPDADEAQNSCMVMSARAHAEPDPEILVSLPMPLNLLFQPFRTPSCHSEMRADPFPAPLPRHEMPPENFQLSDKPRAVPTFEQDVTTPPTSPLDMRADPPASFPPEDEMPRAQFQLNDNPQPVRGVNQDVMEHLLESYHATQQLGIPPDRDASIADRMRYTFLTMADEKRTIYISRMNQNGLWALYERLNEFEHEDAQAREGYKQWTREHTWGGQLQRVTSAEYLEAQRNQVFAEKARVGQLRSPPPYVDLSVANPDEQEEYEEDDDEEYEQEDDEEVESPSPSREQKRGEREGVVITETELDEDDDEPAESPNGSVGQVVCRDAHSPRPALVDEARRRIEELTKTMKTKSPSDPPVQHKTPPPPTHPHPSVDREEVKRNLAESFKSPGPSDWLGRPKSPVPTRSPIVPYKLKRTRSLSDDRSPDHQNYDQTGRFPDGFIGPLPWQPAAELDRPPTPEPLDRPSDKSPSTPARKVSGARNISPLPASPTPLRQVEIAQYDEPTPQVGKMKGPKRVQRFDGFDLPPKRQAQEPSPTPDVPASLPPPYDEMMDDSSGAEHVELAGPTPSLPDPFRSPAPAQHDTAQSNTLAEFVAFTGQTQSVAGPSRQRSTLQDDSVEQVVAGPSRQRPLLQDGSVEQLMLEANVEVLDGVPFTEDPQDEMFGDAEPMSVAHQGASTNNAAEVVRTEEAIEDIVGVHDSFEDGRDPCRPRQSSDNTSSSEVPDLRRKPREMDTTLRATKEEEPVDEESPEARLQRERDQSVPDSEALAVPGSAQPQDAITTGDVHPDLQGEKTAANPATAQTAGSQDTSTAEVADSRSGGDTTEASTSASDQPQDTTMSEDTTSQQQNEETGASTEPSPAMTAFRFPLKPDNAETATVGDGASILSRSTTGSQRSRHRRTGASDFSLNNGSWKSDRTHSTASIGISETQAIANWKHQGPSTSPEREGPLQDVSNEQSTNTPSQPPRSTASGSKPRNPVSLTSIVTKGVTIEKPSKRGRSTPRMVSPISASAALAALKAKENLTPESRRRQLLSVDDELSVEHLANIQGANAQARQEAQKLATAIQLGQESEADTMSATEDNPGEEDNLGEEVVSDKRENMLKKVRRATGRGLERVSKDVRAAVRRRSKGRSADLPPELKMTSGSADDAEEKFRKSYGNHIRIPSKGRRKSSAQPSTPDPFDDRHAVPEERMSDESDGDIDNDERPLLPATKTPPSPSANSPSPARSILKVNQHTPEESQPPAKIEEPPSPTFRSKGKQRAVDPPQSPANSARDPKLRLISPGPLTEEHIERFGMQDQPPEELAKSKQDADEQLIECVEQYGGDVLQVPEHAHAALPSWSRAMLSLERTHRQQQEENEELRECIQQHGGDIMQVPDEAVARFPERIKTLFHDERCARRLQREEDENARKEVRQVSVEDNEAYARRLQEEEDERARQEEENLSMAEMQRQAAEPGEGMSALERVPTRRERASSSTQAAPAESPEERRRASDLQLAEDERIIENTPELRERRNWLDKGGDPQWPESDDTLVSTDETTDEDDDDDGLSPTSESVSTQAQVPPQSQASQPSVGRAQGAASEHVRSHTQAQPTREAPTSGPNFPHAASPANISLAEQLKRADLGETAAGSGQSHLQATSSPPEPGPSSFPTTKKPKRKAGYNFSFKSFGGNRQAQQANSTATSTSAPTLPPPTAPSVPDERPSASAATDAPAAERQSPVAQQQNNTAASSPGPASPPVATEAAASTTSATRGNDQTEAPPIPPRHPRRAQPNPEDQNGDASRSRRGSDGVDSELGEGDSE</sequence>
<feature type="region of interest" description="Disordered" evidence="1">
    <location>
        <begin position="420"/>
        <end position="447"/>
    </location>
</feature>
<feature type="compositionally biased region" description="Polar residues" evidence="1">
    <location>
        <begin position="1167"/>
        <end position="1177"/>
    </location>
</feature>
<feature type="region of interest" description="Disordered" evidence="1">
    <location>
        <begin position="541"/>
        <end position="562"/>
    </location>
</feature>
<comment type="caution">
    <text evidence="2">The sequence shown here is derived from an EMBL/GenBank/DDBJ whole genome shotgun (WGS) entry which is preliminary data.</text>
</comment>
<feature type="compositionally biased region" description="Basic and acidic residues" evidence="1">
    <location>
        <begin position="1179"/>
        <end position="1198"/>
    </location>
</feature>
<feature type="compositionally biased region" description="Pro residues" evidence="1">
    <location>
        <begin position="991"/>
        <end position="1004"/>
    </location>
</feature>
<feature type="region of interest" description="Disordered" evidence="1">
    <location>
        <begin position="185"/>
        <end position="212"/>
    </location>
</feature>
<proteinExistence type="predicted"/>
<name>A0AAN7ZYM6_9PEZI</name>
<feature type="compositionally biased region" description="Basic and acidic residues" evidence="1">
    <location>
        <begin position="743"/>
        <end position="752"/>
    </location>
</feature>
<feature type="compositionally biased region" description="Basic and acidic residues" evidence="1">
    <location>
        <begin position="1152"/>
        <end position="1165"/>
    </location>
</feature>
<feature type="compositionally biased region" description="Basic and acidic residues" evidence="1">
    <location>
        <begin position="34"/>
        <end position="50"/>
    </location>
</feature>